<proteinExistence type="predicted"/>
<dbReference type="EMBL" id="JBHLUE010000002">
    <property type="protein sequence ID" value="MFC0562875.1"/>
    <property type="molecule type" value="Genomic_DNA"/>
</dbReference>
<accession>A0ABV6NQ19</accession>
<dbReference type="Proteomes" id="UP001589894">
    <property type="component" value="Unassembled WGS sequence"/>
</dbReference>
<keyword evidence="2" id="KW-1185">Reference proteome</keyword>
<reference evidence="1 2" key="1">
    <citation type="submission" date="2024-09" db="EMBL/GenBank/DDBJ databases">
        <authorList>
            <person name="Sun Q."/>
            <person name="Mori K."/>
        </authorList>
    </citation>
    <scope>NUCLEOTIDE SEQUENCE [LARGE SCALE GENOMIC DNA]</scope>
    <source>
        <strain evidence="1 2">TBRC 2205</strain>
    </source>
</reference>
<comment type="caution">
    <text evidence="1">The sequence shown here is derived from an EMBL/GenBank/DDBJ whole genome shotgun (WGS) entry which is preliminary data.</text>
</comment>
<protein>
    <recommendedName>
        <fullName evidence="3">Immunity protein 35 domain-containing protein</fullName>
    </recommendedName>
</protein>
<evidence type="ECO:0000313" key="1">
    <source>
        <dbReference type="EMBL" id="MFC0562875.1"/>
    </source>
</evidence>
<name>A0ABV6NQ19_9ACTN</name>
<organism evidence="1 2">
    <name type="scientific">Plantactinospora siamensis</name>
    <dbReference type="NCBI Taxonomy" id="555372"/>
    <lineage>
        <taxon>Bacteria</taxon>
        <taxon>Bacillati</taxon>
        <taxon>Actinomycetota</taxon>
        <taxon>Actinomycetes</taxon>
        <taxon>Micromonosporales</taxon>
        <taxon>Micromonosporaceae</taxon>
        <taxon>Plantactinospora</taxon>
    </lineage>
</organism>
<sequence>MTEDEARALILRLLGTPNPVDLYPFEFGWAAQEILSPTERAQGINVGQGTFVIDQTGVVTVHSSLPVPLIIDDYTEARREGRITGRQVWPTDESTGQPTA</sequence>
<evidence type="ECO:0008006" key="3">
    <source>
        <dbReference type="Google" id="ProtNLM"/>
    </source>
</evidence>
<dbReference type="RefSeq" id="WP_377334912.1">
    <property type="nucleotide sequence ID" value="NZ_JBHLUE010000002.1"/>
</dbReference>
<gene>
    <name evidence="1" type="ORF">ACFFHU_01615</name>
</gene>
<evidence type="ECO:0000313" key="2">
    <source>
        <dbReference type="Proteomes" id="UP001589894"/>
    </source>
</evidence>